<evidence type="ECO:0000313" key="1">
    <source>
        <dbReference type="EMBL" id="MCB5495177.1"/>
    </source>
</evidence>
<organism evidence="1 2">
    <name type="scientific">Mediterraneibacter gnavus</name>
    <name type="common">Ruminococcus gnavus</name>
    <dbReference type="NCBI Taxonomy" id="33038"/>
    <lineage>
        <taxon>Bacteria</taxon>
        <taxon>Bacillati</taxon>
        <taxon>Bacillota</taxon>
        <taxon>Clostridia</taxon>
        <taxon>Lachnospirales</taxon>
        <taxon>Lachnospiraceae</taxon>
        <taxon>Mediterraneibacter</taxon>
    </lineage>
</organism>
<dbReference type="InterPro" id="IPR011006">
    <property type="entry name" value="CheY-like_superfamily"/>
</dbReference>
<accession>A0AAJ1B138</accession>
<dbReference type="RefSeq" id="WP_173732931.1">
    <property type="nucleotide sequence ID" value="NZ_JAAIMT010000037.1"/>
</dbReference>
<dbReference type="AlphaFoldDB" id="A0AAJ1B138"/>
<gene>
    <name evidence="1" type="ORF">LIQ10_15790</name>
</gene>
<comment type="caution">
    <text evidence="1">The sequence shown here is derived from an EMBL/GenBank/DDBJ whole genome shotgun (WGS) entry which is preliminary data.</text>
</comment>
<proteinExistence type="predicted"/>
<evidence type="ECO:0000313" key="2">
    <source>
        <dbReference type="Proteomes" id="UP001297422"/>
    </source>
</evidence>
<sequence>MYKIGYIDDHPDQYENYRKKIKRRFPDIDLILFDGCKTKEEFLERIYKEQVDVMLIDYKMAGTFSFDGSTLINYINDQVRDLECFILTGVEQDKVADGLVAERNRYSKTIFDTEGDDEEKLKKFFDFINVLIESANVFRTRREQKKEEYKVLYEKRKKETLSLKEEEEYLRLYKVLSSYGMIEELPKEVLTIDFEEKLDHLLRIGDAILEKHREE</sequence>
<dbReference type="SUPFAM" id="SSF52172">
    <property type="entry name" value="CheY-like"/>
    <property type="match status" value="1"/>
</dbReference>
<reference evidence="1" key="1">
    <citation type="submission" date="2021-10" db="EMBL/GenBank/DDBJ databases">
        <title>Collection of gut derived symbiotic bacterial strains cultured from healthy donors.</title>
        <authorList>
            <person name="Lin H."/>
            <person name="Littmann E."/>
            <person name="Claire K."/>
            <person name="Pamer E."/>
        </authorList>
    </citation>
    <scope>NUCLEOTIDE SEQUENCE</scope>
    <source>
        <strain evidence="1">MSK.23.4</strain>
    </source>
</reference>
<dbReference type="EMBL" id="JAJBNC010000032">
    <property type="protein sequence ID" value="MCB5495177.1"/>
    <property type="molecule type" value="Genomic_DNA"/>
</dbReference>
<name>A0AAJ1B138_MEDGN</name>
<protein>
    <submittedName>
        <fullName evidence="1">Uncharacterized protein</fullName>
    </submittedName>
</protein>
<dbReference type="Proteomes" id="UP001297422">
    <property type="component" value="Unassembled WGS sequence"/>
</dbReference>
<dbReference type="Gene3D" id="3.40.50.2300">
    <property type="match status" value="1"/>
</dbReference>